<dbReference type="GO" id="GO:0006302">
    <property type="term" value="P:double-strand break repair"/>
    <property type="evidence" value="ECO:0007669"/>
    <property type="project" value="UniProtKB-ARBA"/>
</dbReference>
<dbReference type="InterPro" id="IPR004579">
    <property type="entry name" value="ERCC1/RAD10/SWI10"/>
</dbReference>
<dbReference type="CDD" id="cd22325">
    <property type="entry name" value="ERCC1_C-like"/>
    <property type="match status" value="1"/>
</dbReference>
<dbReference type="Gene3D" id="3.40.50.10130">
    <property type="match status" value="1"/>
</dbReference>
<comment type="subcellular location">
    <subcellularLocation>
        <location evidence="1">Nucleus</location>
    </subcellularLocation>
</comment>
<keyword evidence="3" id="KW-0227">DNA damage</keyword>
<evidence type="ECO:0000256" key="5">
    <source>
        <dbReference type="ARBA" id="ARBA00023204"/>
    </source>
</evidence>
<dbReference type="Pfam" id="PF03834">
    <property type="entry name" value="Rad10"/>
    <property type="match status" value="1"/>
</dbReference>
<dbReference type="GO" id="GO:0070522">
    <property type="term" value="C:ERCC4-ERCC1 complex"/>
    <property type="evidence" value="ECO:0007669"/>
    <property type="project" value="TreeGrafter"/>
</dbReference>
<dbReference type="GO" id="GO:0070914">
    <property type="term" value="P:UV-damage excision repair"/>
    <property type="evidence" value="ECO:0007669"/>
    <property type="project" value="TreeGrafter"/>
</dbReference>
<evidence type="ECO:0000256" key="3">
    <source>
        <dbReference type="ARBA" id="ARBA00022763"/>
    </source>
</evidence>
<keyword evidence="4" id="KW-0238">DNA-binding</keyword>
<evidence type="ECO:0000256" key="7">
    <source>
        <dbReference type="ARBA" id="ARBA00054210"/>
    </source>
</evidence>
<proteinExistence type="evidence at transcript level"/>
<dbReference type="GO" id="GO:0003697">
    <property type="term" value="F:single-stranded DNA binding"/>
    <property type="evidence" value="ECO:0007669"/>
    <property type="project" value="TreeGrafter"/>
</dbReference>
<dbReference type="PANTHER" id="PTHR12749">
    <property type="entry name" value="EXCISION REPAIR CROSS-COMPLEMENTING 1 ERCC1"/>
    <property type="match status" value="1"/>
</dbReference>
<feature type="region of interest" description="Disordered" evidence="9">
    <location>
        <begin position="1"/>
        <end position="104"/>
    </location>
</feature>
<dbReference type="GO" id="GO:0000110">
    <property type="term" value="C:nucleotide-excision repair factor 1 complex"/>
    <property type="evidence" value="ECO:0007669"/>
    <property type="project" value="TreeGrafter"/>
</dbReference>
<dbReference type="SUPFAM" id="SSF47781">
    <property type="entry name" value="RuvA domain 2-like"/>
    <property type="match status" value="1"/>
</dbReference>
<comment type="function">
    <text evidence="7">Non-catalytic component of a structure-specific DNA repair endonuclease responsible for the 5'-incision during DNA repair. Responsible, in conjunction with SLX4, for the first step in the repair of interstrand cross-links (ICL). Participates in the processing of anaphase bridge-generating DNA structures, which consist in incompletely processed DNA lesions arising during S or G2 phase, and can result in cytokinesis failure. Also required for homology-directed repair (HDR) of DNA double-strand breaks, in conjunction with SLX4.</text>
</comment>
<evidence type="ECO:0000256" key="6">
    <source>
        <dbReference type="ARBA" id="ARBA00023242"/>
    </source>
</evidence>
<name>V9L5J7_CALMI</name>
<dbReference type="SUPFAM" id="SSF52980">
    <property type="entry name" value="Restriction endonuclease-like"/>
    <property type="match status" value="1"/>
</dbReference>
<feature type="non-terminal residue" evidence="11">
    <location>
        <position position="1"/>
    </location>
</feature>
<evidence type="ECO:0000256" key="9">
    <source>
        <dbReference type="SAM" id="MobiDB-lite"/>
    </source>
</evidence>
<protein>
    <recommendedName>
        <fullName evidence="8">DNA excision repair protein ERCC-1</fullName>
    </recommendedName>
</protein>
<dbReference type="InterPro" id="IPR011335">
    <property type="entry name" value="Restrct_endonuc-II-like"/>
</dbReference>
<dbReference type="GO" id="GO:0006312">
    <property type="term" value="P:mitotic recombination"/>
    <property type="evidence" value="ECO:0007669"/>
    <property type="project" value="TreeGrafter"/>
</dbReference>
<dbReference type="InterPro" id="IPR047260">
    <property type="entry name" value="ERCC1-like_central_dom"/>
</dbReference>
<dbReference type="InterPro" id="IPR010994">
    <property type="entry name" value="RuvA_2-like"/>
</dbReference>
<dbReference type="GO" id="GO:0006289">
    <property type="term" value="P:nucleotide-excision repair"/>
    <property type="evidence" value="ECO:0007669"/>
    <property type="project" value="UniProtKB-ARBA"/>
</dbReference>
<evidence type="ECO:0000256" key="2">
    <source>
        <dbReference type="ARBA" id="ARBA00008283"/>
    </source>
</evidence>
<dbReference type="NCBIfam" id="TIGR00597">
    <property type="entry name" value="rad10"/>
    <property type="match status" value="1"/>
</dbReference>
<dbReference type="FunFam" id="1.10.150.20:FF:000017">
    <property type="entry name" value="DNA excision repair protein ERCC-1"/>
    <property type="match status" value="1"/>
</dbReference>
<dbReference type="EMBL" id="JW874249">
    <property type="protein sequence ID" value="AFP06766.1"/>
    <property type="molecule type" value="mRNA"/>
</dbReference>
<evidence type="ECO:0000256" key="1">
    <source>
        <dbReference type="ARBA" id="ARBA00004123"/>
    </source>
</evidence>
<dbReference type="PANTHER" id="PTHR12749:SF0">
    <property type="entry name" value="DNA EXCISION REPAIR PROTEIN ERCC-1"/>
    <property type="match status" value="1"/>
</dbReference>
<evidence type="ECO:0000313" key="11">
    <source>
        <dbReference type="EMBL" id="AFP06766.1"/>
    </source>
</evidence>
<dbReference type="FunFam" id="3.40.50.10130:FF:000001">
    <property type="entry name" value="DNA excision repair protein ERCC-1"/>
    <property type="match status" value="1"/>
</dbReference>
<feature type="compositionally biased region" description="Gly residues" evidence="9">
    <location>
        <begin position="28"/>
        <end position="38"/>
    </location>
</feature>
<evidence type="ECO:0000259" key="10">
    <source>
        <dbReference type="Pfam" id="PF03834"/>
    </source>
</evidence>
<comment type="similarity">
    <text evidence="2">Belongs to the ERCC1/RAD10/SWI10 family.</text>
</comment>
<dbReference type="GO" id="GO:0000723">
    <property type="term" value="P:telomere maintenance"/>
    <property type="evidence" value="ECO:0007669"/>
    <property type="project" value="UniProtKB-ARBA"/>
</dbReference>
<keyword evidence="6" id="KW-0539">Nucleus</keyword>
<evidence type="ECO:0000256" key="8">
    <source>
        <dbReference type="ARBA" id="ARBA00071993"/>
    </source>
</evidence>
<feature type="domain" description="ERCC1-like central" evidence="10">
    <location>
        <begin position="105"/>
        <end position="217"/>
    </location>
</feature>
<dbReference type="GO" id="GO:0032204">
    <property type="term" value="P:regulation of telomere maintenance"/>
    <property type="evidence" value="ECO:0007669"/>
    <property type="project" value="UniProtKB-ARBA"/>
</dbReference>
<dbReference type="Gene3D" id="1.10.150.20">
    <property type="entry name" value="5' to 3' exonuclease, C-terminal subdomain"/>
    <property type="match status" value="1"/>
</dbReference>
<sequence>QVSAPPDQNLAAQGERGRVPGESPDPPGGEGDGEGAAGGLKTSSSTRNRVIVSPRQVSAPPDQNLAAQGERGRVPGESPDPPGGEGDGEGAAGGLKTSSSTRNRVIVSPRQRGNPVLRFIRNVAWEFGDIVPDYELGPTTCALFLSLRYHNLKPDYIHQRLQTIGHSYTLRLVLVQVDVSDASDVLKELAKISLLANTTLILAWSADEIGRYLETYKAFESKPADCLQERTGGDFISQVTDCLTTVKSVNKTDCLTLLSTFKNLKRVVGATKDELSLCPGLGFNKARRLHAVFNEPFLKSRNLDT</sequence>
<keyword evidence="5" id="KW-0234">DNA repair</keyword>
<accession>V9L5J7</accession>
<feature type="compositionally biased region" description="Gly residues" evidence="9">
    <location>
        <begin position="83"/>
        <end position="93"/>
    </location>
</feature>
<dbReference type="GO" id="GO:0003684">
    <property type="term" value="F:damaged DNA binding"/>
    <property type="evidence" value="ECO:0007669"/>
    <property type="project" value="InterPro"/>
</dbReference>
<organism evidence="11">
    <name type="scientific">Callorhinchus milii</name>
    <name type="common">Ghost shark</name>
    <dbReference type="NCBI Taxonomy" id="7868"/>
    <lineage>
        <taxon>Eukaryota</taxon>
        <taxon>Metazoa</taxon>
        <taxon>Chordata</taxon>
        <taxon>Craniata</taxon>
        <taxon>Vertebrata</taxon>
        <taxon>Chondrichthyes</taxon>
        <taxon>Holocephali</taxon>
        <taxon>Chimaeriformes</taxon>
        <taxon>Callorhinchidae</taxon>
        <taxon>Callorhinchus</taxon>
    </lineage>
</organism>
<evidence type="ECO:0000256" key="4">
    <source>
        <dbReference type="ARBA" id="ARBA00023125"/>
    </source>
</evidence>
<reference evidence="11" key="1">
    <citation type="journal article" date="2014" name="Nature">
        <title>Elephant shark genome provides unique insights into gnathostome evolution.</title>
        <authorList>
            <consortium name="International Elephant Shark Genome Sequencing Consortium"/>
            <person name="Venkatesh B."/>
            <person name="Lee A.P."/>
            <person name="Ravi V."/>
            <person name="Maurya A.K."/>
            <person name="Lian M.M."/>
            <person name="Swann J.B."/>
            <person name="Ohta Y."/>
            <person name="Flajnik M.F."/>
            <person name="Sutoh Y."/>
            <person name="Kasahara M."/>
            <person name="Hoon S."/>
            <person name="Gangu V."/>
            <person name="Roy S.W."/>
            <person name="Irimia M."/>
            <person name="Korzh V."/>
            <person name="Kondrychyn I."/>
            <person name="Lim Z.W."/>
            <person name="Tay B.H."/>
            <person name="Tohari S."/>
            <person name="Kong K.W."/>
            <person name="Ho S."/>
            <person name="Lorente-Galdos B."/>
            <person name="Quilez J."/>
            <person name="Marques-Bonet T."/>
            <person name="Raney B.J."/>
            <person name="Ingham P.W."/>
            <person name="Tay A."/>
            <person name="Hillier L.W."/>
            <person name="Minx P."/>
            <person name="Boehm T."/>
            <person name="Wilson R.K."/>
            <person name="Brenner S."/>
            <person name="Warren W.C."/>
        </authorList>
    </citation>
    <scope>NUCLEOTIDE SEQUENCE</scope>
    <source>
        <tissue evidence="11">Brain</tissue>
    </source>
</reference>
<dbReference type="AlphaFoldDB" id="V9L5J7"/>